<comment type="caution">
    <text evidence="1">The sequence shown here is derived from an EMBL/GenBank/DDBJ whole genome shotgun (WGS) entry which is preliminary data.</text>
</comment>
<dbReference type="AlphaFoldDB" id="A0A4V3DJD3"/>
<evidence type="ECO:0000313" key="1">
    <source>
        <dbReference type="EMBL" id="TDR26463.1"/>
    </source>
</evidence>
<feature type="non-terminal residue" evidence="1">
    <location>
        <position position="95"/>
    </location>
</feature>
<dbReference type="EMBL" id="SNZE01000061">
    <property type="protein sequence ID" value="TDR26463.1"/>
    <property type="molecule type" value="Genomic_DNA"/>
</dbReference>
<sequence>MANHRTISLSGPKIPVSSMGTRLIMFSQLDGTDGVNELFDYRVIVYSRDEYGQGMLDSYISEAAAQAGDAVGSNWDVEALIGSAVTIAIEQDGRI</sequence>
<keyword evidence="2" id="KW-1185">Reference proteome</keyword>
<gene>
    <name evidence="1" type="ORF">DFR44_1614</name>
</gene>
<organism evidence="1 2">
    <name type="scientific">Hydromonas duriensis</name>
    <dbReference type="NCBI Taxonomy" id="1527608"/>
    <lineage>
        <taxon>Bacteria</taxon>
        <taxon>Pseudomonadati</taxon>
        <taxon>Pseudomonadota</taxon>
        <taxon>Betaproteobacteria</taxon>
        <taxon>Burkholderiales</taxon>
        <taxon>Burkholderiaceae</taxon>
        <taxon>Hydromonas</taxon>
    </lineage>
</organism>
<name>A0A4V3DJD3_9BURK</name>
<reference evidence="1 2" key="1">
    <citation type="submission" date="2019-03" db="EMBL/GenBank/DDBJ databases">
        <title>Genomic Encyclopedia of Type Strains, Phase IV (KMG-IV): sequencing the most valuable type-strain genomes for metagenomic binning, comparative biology and taxonomic classification.</title>
        <authorList>
            <person name="Goeker M."/>
        </authorList>
    </citation>
    <scope>NUCLEOTIDE SEQUENCE [LARGE SCALE GENOMIC DNA]</scope>
    <source>
        <strain evidence="1 2">DSM 102852</strain>
    </source>
</reference>
<dbReference type="RefSeq" id="WP_211336969.1">
    <property type="nucleotide sequence ID" value="NZ_SNZE01000061.1"/>
</dbReference>
<protein>
    <submittedName>
        <fullName evidence="1">Uncharacterized protein</fullName>
    </submittedName>
</protein>
<dbReference type="Proteomes" id="UP000294480">
    <property type="component" value="Unassembled WGS sequence"/>
</dbReference>
<accession>A0A4V3DJD3</accession>
<proteinExistence type="predicted"/>
<evidence type="ECO:0000313" key="2">
    <source>
        <dbReference type="Proteomes" id="UP000294480"/>
    </source>
</evidence>
<dbReference type="Gene3D" id="2.30.110.50">
    <property type="match status" value="1"/>
</dbReference>